<accession>A0A0R1VIU8</accession>
<proteinExistence type="predicted"/>
<dbReference type="InterPro" id="IPR013785">
    <property type="entry name" value="Aldolase_TIM"/>
</dbReference>
<feature type="binding site" evidence="2">
    <location>
        <begin position="208"/>
        <end position="210"/>
    </location>
    <ligand>
        <name>dihydroxyacetone phosphate</name>
        <dbReference type="ChEBI" id="CHEBI:57642"/>
    </ligand>
</feature>
<dbReference type="Pfam" id="PF01116">
    <property type="entry name" value="F_bP_aldolase"/>
    <property type="match status" value="1"/>
</dbReference>
<feature type="binding site" evidence="3">
    <location>
        <position position="107"/>
    </location>
    <ligand>
        <name>Zn(2+)</name>
        <dbReference type="ChEBI" id="CHEBI:29105"/>
        <label>2</label>
    </ligand>
</feature>
<feature type="binding site" evidence="3">
    <location>
        <position position="137"/>
    </location>
    <ligand>
        <name>Zn(2+)</name>
        <dbReference type="ChEBI" id="CHEBI:29105"/>
        <label>2</label>
    </ligand>
</feature>
<gene>
    <name evidence="4" type="ORF">FC59_GL000321</name>
</gene>
<dbReference type="GO" id="GO:0016832">
    <property type="term" value="F:aldehyde-lyase activity"/>
    <property type="evidence" value="ECO:0007669"/>
    <property type="project" value="InterPro"/>
</dbReference>
<evidence type="ECO:0000256" key="1">
    <source>
        <dbReference type="PIRSR" id="PIRSR001359-1"/>
    </source>
</evidence>
<evidence type="ECO:0000256" key="2">
    <source>
        <dbReference type="PIRSR" id="PIRSR001359-2"/>
    </source>
</evidence>
<feature type="binding site" evidence="3">
    <location>
        <position position="207"/>
    </location>
    <ligand>
        <name>Zn(2+)</name>
        <dbReference type="ChEBI" id="CHEBI:29105"/>
        <label>1</label>
        <note>catalytic</note>
    </ligand>
</feature>
<comment type="caution">
    <text evidence="4">The sequence shown here is derived from an EMBL/GenBank/DDBJ whole genome shotgun (WGS) entry which is preliminary data.</text>
</comment>
<dbReference type="InterPro" id="IPR050246">
    <property type="entry name" value="Class_II_FBP_aldolase"/>
</dbReference>
<reference evidence="4 5" key="1">
    <citation type="journal article" date="2015" name="Genome Announc.">
        <title>Expanding the biotechnology potential of lactobacilli through comparative genomics of 213 strains and associated genera.</title>
        <authorList>
            <person name="Sun Z."/>
            <person name="Harris H.M."/>
            <person name="McCann A."/>
            <person name="Guo C."/>
            <person name="Argimon S."/>
            <person name="Zhang W."/>
            <person name="Yang X."/>
            <person name="Jeffery I.B."/>
            <person name="Cooney J.C."/>
            <person name="Kagawa T.F."/>
            <person name="Liu W."/>
            <person name="Song Y."/>
            <person name="Salvetti E."/>
            <person name="Wrobel A."/>
            <person name="Rasinkangas P."/>
            <person name="Parkhill J."/>
            <person name="Rea M.C."/>
            <person name="O'Sullivan O."/>
            <person name="Ritari J."/>
            <person name="Douillard F.P."/>
            <person name="Paul Ross R."/>
            <person name="Yang R."/>
            <person name="Briner A.E."/>
            <person name="Felis G.E."/>
            <person name="de Vos W.M."/>
            <person name="Barrangou R."/>
            <person name="Klaenhammer T.R."/>
            <person name="Caufield P.W."/>
            <person name="Cui Y."/>
            <person name="Zhang H."/>
            <person name="O'Toole P.W."/>
        </authorList>
    </citation>
    <scope>NUCLEOTIDE SEQUENCE [LARGE SCALE GENOMIC DNA]</scope>
    <source>
        <strain evidence="4 5">DSM 16761</strain>
    </source>
</reference>
<feature type="binding site" evidence="2">
    <location>
        <begin position="229"/>
        <end position="232"/>
    </location>
    <ligand>
        <name>dihydroxyacetone phosphate</name>
        <dbReference type="ChEBI" id="CHEBI:57642"/>
    </ligand>
</feature>
<dbReference type="InterPro" id="IPR000771">
    <property type="entry name" value="FBA_II"/>
</dbReference>
<dbReference type="PIRSF" id="PIRSF001359">
    <property type="entry name" value="F_bP_aldolase_II"/>
    <property type="match status" value="1"/>
</dbReference>
<dbReference type="GO" id="GO:0008270">
    <property type="term" value="F:zinc ion binding"/>
    <property type="evidence" value="ECO:0007669"/>
    <property type="project" value="InterPro"/>
</dbReference>
<dbReference type="NCBIfam" id="TIGR00167">
    <property type="entry name" value="cbbA"/>
    <property type="match status" value="1"/>
</dbReference>
<organism evidence="4 5">
    <name type="scientific">Lactobacillus kitasatonis DSM 16761 = JCM 1039</name>
    <dbReference type="NCBI Taxonomy" id="1423767"/>
    <lineage>
        <taxon>Bacteria</taxon>
        <taxon>Bacillati</taxon>
        <taxon>Bacillota</taxon>
        <taxon>Bacilli</taxon>
        <taxon>Lactobacillales</taxon>
        <taxon>Lactobacillaceae</taxon>
        <taxon>Lactobacillus</taxon>
    </lineage>
</organism>
<name>A0A0R1VIU8_9LACO</name>
<feature type="binding site" evidence="2">
    <location>
        <position position="178"/>
    </location>
    <ligand>
        <name>dihydroxyacetone phosphate</name>
        <dbReference type="ChEBI" id="CHEBI:57642"/>
    </ligand>
</feature>
<dbReference type="CDD" id="cd00947">
    <property type="entry name" value="TBP_aldolase_IIB"/>
    <property type="match status" value="1"/>
</dbReference>
<dbReference type="PANTHER" id="PTHR30304:SF0">
    <property type="entry name" value="D-TAGATOSE-1,6-BISPHOSPHATE ALDOLASE SUBUNIT GATY-RELATED"/>
    <property type="match status" value="1"/>
</dbReference>
<comment type="cofactor">
    <cofactor evidence="3">
        <name>Zn(2+)</name>
        <dbReference type="ChEBI" id="CHEBI:29105"/>
    </cofactor>
    <text evidence="3">Binds 2 Zn(2+) ions per subunit. One is catalytic and the other provides a structural contribution.</text>
</comment>
<dbReference type="OrthoDB" id="9803995at2"/>
<dbReference type="Proteomes" id="UP000051307">
    <property type="component" value="Unassembled WGS sequence"/>
</dbReference>
<dbReference type="SUPFAM" id="SSF51569">
    <property type="entry name" value="Aldolase"/>
    <property type="match status" value="1"/>
</dbReference>
<feature type="binding site" evidence="3">
    <location>
        <position position="177"/>
    </location>
    <ligand>
        <name>Zn(2+)</name>
        <dbReference type="ChEBI" id="CHEBI:29105"/>
        <label>1</label>
        <note>catalytic</note>
    </ligand>
</feature>
<feature type="binding site" evidence="3">
    <location>
        <position position="87"/>
    </location>
    <ligand>
        <name>Zn(2+)</name>
        <dbReference type="ChEBI" id="CHEBI:29105"/>
        <label>1</label>
        <note>catalytic</note>
    </ligand>
</feature>
<dbReference type="RefSeq" id="WP_025015305.1">
    <property type="nucleotide sequence ID" value="NZ_AZFU01000015.1"/>
</dbReference>
<dbReference type="AlphaFoldDB" id="A0A0R1VIU8"/>
<keyword evidence="3" id="KW-0862">Zinc</keyword>
<dbReference type="PATRIC" id="fig|1423767.3.peg.333"/>
<feature type="active site" description="Proton donor" evidence="1">
    <location>
        <position position="86"/>
    </location>
</feature>
<sequence length="305" mass="33334">MAYFDNGNQIFKDARKNHYAVGAYNTNNLEWTRAELRAAEETRTPLLIQVSTGAAKYMGGYKFVKDMVADQMDSMNISVPVILNLDHGDFESAKECIALGYSSVMFDGHKLDTEENLAKTKEIIKLAHERGISVEAEIGKIGENQGADGGELASVEDAKAFVAAGVDKLACGIGNIHGVYPEGWKGLNFDRLKEIAEAVPEEPLVLHGGSGIPEDQVKKAISLGIAKVNINTEFQLAFQKATREYIEAGKDLDKGNKGYDPRKLLLPGTEAITDAMKEMIGWLGTKTIDDELKDASFDRSSLNEE</sequence>
<dbReference type="GO" id="GO:0005975">
    <property type="term" value="P:carbohydrate metabolic process"/>
    <property type="evidence" value="ECO:0007669"/>
    <property type="project" value="InterPro"/>
</dbReference>
<keyword evidence="3" id="KW-0479">Metal-binding</keyword>
<dbReference type="Gene3D" id="3.20.20.70">
    <property type="entry name" value="Aldolase class I"/>
    <property type="match status" value="1"/>
</dbReference>
<evidence type="ECO:0000256" key="3">
    <source>
        <dbReference type="PIRSR" id="PIRSR001359-3"/>
    </source>
</evidence>
<dbReference type="PANTHER" id="PTHR30304">
    <property type="entry name" value="D-TAGATOSE-1,6-BISPHOSPHATE ALDOLASE"/>
    <property type="match status" value="1"/>
</dbReference>
<dbReference type="EMBL" id="AZFU01000015">
    <property type="protein sequence ID" value="KRM05093.1"/>
    <property type="molecule type" value="Genomic_DNA"/>
</dbReference>
<dbReference type="eggNOG" id="COG0191">
    <property type="taxonomic scope" value="Bacteria"/>
</dbReference>
<protein>
    <submittedName>
        <fullName evidence="4">Fructose-bisphosphate aldolase</fullName>
    </submittedName>
</protein>
<evidence type="ECO:0000313" key="4">
    <source>
        <dbReference type="EMBL" id="KRM05093.1"/>
    </source>
</evidence>
<evidence type="ECO:0000313" key="5">
    <source>
        <dbReference type="Proteomes" id="UP000051307"/>
    </source>
</evidence>